<gene>
    <name evidence="1" type="ORF">ENI96_13115</name>
</gene>
<protein>
    <recommendedName>
        <fullName evidence="2">Nucleotidyltransferase</fullName>
    </recommendedName>
</protein>
<reference evidence="1" key="1">
    <citation type="journal article" date="2020" name="mSystems">
        <title>Genome- and Community-Level Interaction Insights into Carbon Utilization and Element Cycling Functions of Hydrothermarchaeota in Hydrothermal Sediment.</title>
        <authorList>
            <person name="Zhou Z."/>
            <person name="Liu Y."/>
            <person name="Xu W."/>
            <person name="Pan J."/>
            <person name="Luo Z.H."/>
            <person name="Li M."/>
        </authorList>
    </citation>
    <scope>NUCLEOTIDE SEQUENCE [LARGE SCALE GENOMIC DNA]</scope>
    <source>
        <strain evidence="1">HyVt-443</strain>
    </source>
</reference>
<organism evidence="1">
    <name type="scientific">Sedimenticola thiotaurini</name>
    <dbReference type="NCBI Taxonomy" id="1543721"/>
    <lineage>
        <taxon>Bacteria</taxon>
        <taxon>Pseudomonadati</taxon>
        <taxon>Pseudomonadota</taxon>
        <taxon>Gammaproteobacteria</taxon>
        <taxon>Chromatiales</taxon>
        <taxon>Sedimenticolaceae</taxon>
        <taxon>Sedimenticola</taxon>
    </lineage>
</organism>
<name>A0A831W9V7_9GAMM</name>
<evidence type="ECO:0008006" key="2">
    <source>
        <dbReference type="Google" id="ProtNLM"/>
    </source>
</evidence>
<dbReference type="EMBL" id="DRKP01000163">
    <property type="protein sequence ID" value="HEB97355.1"/>
    <property type="molecule type" value="Genomic_DNA"/>
</dbReference>
<evidence type="ECO:0000313" key="1">
    <source>
        <dbReference type="EMBL" id="HEB97355.1"/>
    </source>
</evidence>
<dbReference type="Proteomes" id="UP000886251">
    <property type="component" value="Unassembled WGS sequence"/>
</dbReference>
<sequence length="205" mass="23029">MTRRPRSRELRHRIAAEAARLLAQQEARGPQDACRKAAARLGCRDRAQWPDNLEIERQLRQYRELFQPHALDDDLVHLRRTALEAMRDLESFAPRLTGPVLRGTADHDDPVRLHLYTDTPEAVMLYLMERRIPFSERSVRLRFGDRSTRSIPLFDFAAGGSAVELVVLPPAALSDPPIDPWSQRPEAGAGIGRVAALLAGASGQR</sequence>
<comment type="caution">
    <text evidence="1">The sequence shown here is derived from an EMBL/GenBank/DDBJ whole genome shotgun (WGS) entry which is preliminary data.</text>
</comment>
<proteinExistence type="predicted"/>
<dbReference type="AlphaFoldDB" id="A0A831W9V7"/>
<accession>A0A831W9V7</accession>